<sequence length="143" mass="15874">MLRMRTALALAALLPFGCRPGRPPLSATDCLALHAWDISRAKRQTLLTGMYARTTVPALRTPRLLRRYCVSPGVVNQQKYGLYFVDDLSHKGPMCVINGSRSLTVVQLGFTAHDTRDSVRKVVARYQSEISPALADSIVNQFK</sequence>
<protein>
    <submittedName>
        <fullName evidence="1">Uncharacterized protein</fullName>
    </submittedName>
</protein>
<dbReference type="EMBL" id="NIRR01000038">
    <property type="protein sequence ID" value="OWP61914.1"/>
    <property type="molecule type" value="Genomic_DNA"/>
</dbReference>
<evidence type="ECO:0000313" key="1">
    <source>
        <dbReference type="EMBL" id="OWP61914.1"/>
    </source>
</evidence>
<organism evidence="1 2">
    <name type="scientific">Hymenobacter amundsenii</name>
    <dbReference type="NCBI Taxonomy" id="2006685"/>
    <lineage>
        <taxon>Bacteria</taxon>
        <taxon>Pseudomonadati</taxon>
        <taxon>Bacteroidota</taxon>
        <taxon>Cytophagia</taxon>
        <taxon>Cytophagales</taxon>
        <taxon>Hymenobacteraceae</taxon>
        <taxon>Hymenobacter</taxon>
    </lineage>
</organism>
<name>A0A246FHC2_9BACT</name>
<reference evidence="1 2" key="1">
    <citation type="submission" date="2017-06" db="EMBL/GenBank/DDBJ databases">
        <title>Hymenobacter amundsenii sp. nov. isolated from regoliths in Antarctica.</title>
        <authorList>
            <person name="Sedlacek I."/>
            <person name="Kralova S."/>
            <person name="Pantucek R."/>
            <person name="Svec P."/>
            <person name="Holochova P."/>
            <person name="Stankova E."/>
            <person name="Vrbovska V."/>
            <person name="Busse H.-J."/>
        </authorList>
    </citation>
    <scope>NUCLEOTIDE SEQUENCE [LARGE SCALE GENOMIC DNA]</scope>
    <source>
        <strain evidence="1 2">CCM 8682</strain>
    </source>
</reference>
<gene>
    <name evidence="1" type="ORF">CDA63_16855</name>
</gene>
<evidence type="ECO:0000313" key="2">
    <source>
        <dbReference type="Proteomes" id="UP000197277"/>
    </source>
</evidence>
<dbReference type="AlphaFoldDB" id="A0A246FHC2"/>
<proteinExistence type="predicted"/>
<keyword evidence="2" id="KW-1185">Reference proteome</keyword>
<comment type="caution">
    <text evidence="1">The sequence shown here is derived from an EMBL/GenBank/DDBJ whole genome shotgun (WGS) entry which is preliminary data.</text>
</comment>
<dbReference type="Proteomes" id="UP000197277">
    <property type="component" value="Unassembled WGS sequence"/>
</dbReference>
<accession>A0A246FHC2</accession>